<name>A0A2U2DHH7_9HYPH</name>
<protein>
    <recommendedName>
        <fullName evidence="6">Ribosomal RNA small subunit methyltransferase G</fullName>
        <ecNumber evidence="6">2.1.1.170</ecNumber>
    </recommendedName>
    <alternativeName>
        <fullName evidence="6">16S rRNA 7-methylguanosine methyltransferase</fullName>
        <shortName evidence="6">16S rRNA m7G methyltransferase</shortName>
    </alternativeName>
</protein>
<keyword evidence="1 6" id="KW-0963">Cytoplasm</keyword>
<organism evidence="7 8">
    <name type="scientific">Metarhizobium album</name>
    <dbReference type="NCBI Taxonomy" id="2182425"/>
    <lineage>
        <taxon>Bacteria</taxon>
        <taxon>Pseudomonadati</taxon>
        <taxon>Pseudomonadota</taxon>
        <taxon>Alphaproteobacteria</taxon>
        <taxon>Hyphomicrobiales</taxon>
        <taxon>Rhizobiaceae</taxon>
        <taxon>Metarhizobium</taxon>
    </lineage>
</organism>
<evidence type="ECO:0000256" key="4">
    <source>
        <dbReference type="ARBA" id="ARBA00022679"/>
    </source>
</evidence>
<dbReference type="SUPFAM" id="SSF53335">
    <property type="entry name" value="S-adenosyl-L-methionine-dependent methyltransferases"/>
    <property type="match status" value="1"/>
</dbReference>
<comment type="function">
    <text evidence="6">Specifically methylates the N7 position of guanine in position 527 of 16S rRNA.</text>
</comment>
<keyword evidence="2 6" id="KW-0698">rRNA processing</keyword>
<dbReference type="AlphaFoldDB" id="A0A2U2DHH7"/>
<feature type="binding site" evidence="6">
    <location>
        <position position="77"/>
    </location>
    <ligand>
        <name>S-adenosyl-L-methionine</name>
        <dbReference type="ChEBI" id="CHEBI:59789"/>
    </ligand>
</feature>
<comment type="similarity">
    <text evidence="6">Belongs to the methyltransferase superfamily. RNA methyltransferase RsmG family.</text>
</comment>
<dbReference type="InterPro" id="IPR003682">
    <property type="entry name" value="rRNA_ssu_MeTfrase_G"/>
</dbReference>
<evidence type="ECO:0000256" key="6">
    <source>
        <dbReference type="HAMAP-Rule" id="MF_00074"/>
    </source>
</evidence>
<dbReference type="EC" id="2.1.1.170" evidence="6"/>
<dbReference type="Pfam" id="PF02527">
    <property type="entry name" value="GidB"/>
    <property type="match status" value="1"/>
</dbReference>
<keyword evidence="3 6" id="KW-0489">Methyltransferase</keyword>
<comment type="caution">
    <text evidence="7">The sequence shown here is derived from an EMBL/GenBank/DDBJ whole genome shotgun (WGS) entry which is preliminary data.</text>
</comment>
<dbReference type="EMBL" id="QFBC01000021">
    <property type="protein sequence ID" value="PWE52724.1"/>
    <property type="molecule type" value="Genomic_DNA"/>
</dbReference>
<dbReference type="InterPro" id="IPR029063">
    <property type="entry name" value="SAM-dependent_MTases_sf"/>
</dbReference>
<dbReference type="PANTHER" id="PTHR31760:SF0">
    <property type="entry name" value="S-ADENOSYL-L-METHIONINE-DEPENDENT METHYLTRANSFERASES SUPERFAMILY PROTEIN"/>
    <property type="match status" value="1"/>
</dbReference>
<proteinExistence type="inferred from homology"/>
<gene>
    <name evidence="6" type="primary">rsmG</name>
    <name evidence="7" type="ORF">DEM27_29565</name>
</gene>
<dbReference type="GO" id="GO:0005829">
    <property type="term" value="C:cytosol"/>
    <property type="evidence" value="ECO:0007669"/>
    <property type="project" value="TreeGrafter"/>
</dbReference>
<feature type="binding site" evidence="6">
    <location>
        <position position="141"/>
    </location>
    <ligand>
        <name>S-adenosyl-L-methionine</name>
        <dbReference type="ChEBI" id="CHEBI:59789"/>
    </ligand>
</feature>
<accession>A0A2U2DHH7</accession>
<evidence type="ECO:0000313" key="8">
    <source>
        <dbReference type="Proteomes" id="UP000245252"/>
    </source>
</evidence>
<dbReference type="PIRSF" id="PIRSF003078">
    <property type="entry name" value="GidB"/>
    <property type="match status" value="1"/>
</dbReference>
<evidence type="ECO:0000313" key="7">
    <source>
        <dbReference type="EMBL" id="PWE52724.1"/>
    </source>
</evidence>
<dbReference type="Proteomes" id="UP000245252">
    <property type="component" value="Unassembled WGS sequence"/>
</dbReference>
<evidence type="ECO:0000256" key="2">
    <source>
        <dbReference type="ARBA" id="ARBA00022552"/>
    </source>
</evidence>
<dbReference type="Gene3D" id="3.40.50.150">
    <property type="entry name" value="Vaccinia Virus protein VP39"/>
    <property type="match status" value="1"/>
</dbReference>
<keyword evidence="5 6" id="KW-0949">S-adenosyl-L-methionine</keyword>
<dbReference type="PANTHER" id="PTHR31760">
    <property type="entry name" value="S-ADENOSYL-L-METHIONINE-DEPENDENT METHYLTRANSFERASES SUPERFAMILY PROTEIN"/>
    <property type="match status" value="1"/>
</dbReference>
<dbReference type="HAMAP" id="MF_00074">
    <property type="entry name" value="16SrRNA_methyltr_G"/>
    <property type="match status" value="1"/>
</dbReference>
<reference evidence="7 8" key="1">
    <citation type="submission" date="2018-05" db="EMBL/GenBank/DDBJ databases">
        <title>The draft genome of strain NS-104.</title>
        <authorList>
            <person name="Hang P."/>
            <person name="Jiang J."/>
        </authorList>
    </citation>
    <scope>NUCLEOTIDE SEQUENCE [LARGE SCALE GENOMIC DNA]</scope>
    <source>
        <strain evidence="7 8">NS-104</strain>
    </source>
</reference>
<keyword evidence="4 6" id="KW-0808">Transferase</keyword>
<comment type="caution">
    <text evidence="6">Lacks conserved residue(s) required for the propagation of feature annotation.</text>
</comment>
<keyword evidence="8" id="KW-1185">Reference proteome</keyword>
<dbReference type="NCBIfam" id="TIGR00138">
    <property type="entry name" value="rsmG_gidB"/>
    <property type="match status" value="1"/>
</dbReference>
<dbReference type="RefSeq" id="WP_109461848.1">
    <property type="nucleotide sequence ID" value="NZ_QFBC01000021.1"/>
</dbReference>
<evidence type="ECO:0000256" key="3">
    <source>
        <dbReference type="ARBA" id="ARBA00022603"/>
    </source>
</evidence>
<dbReference type="OrthoDB" id="9808773at2"/>
<evidence type="ECO:0000256" key="1">
    <source>
        <dbReference type="ARBA" id="ARBA00022490"/>
    </source>
</evidence>
<evidence type="ECO:0000256" key="5">
    <source>
        <dbReference type="ARBA" id="ARBA00022691"/>
    </source>
</evidence>
<comment type="catalytic activity">
    <reaction evidence="6">
        <text>guanosine(527) in 16S rRNA + S-adenosyl-L-methionine = N(7)-methylguanosine(527) in 16S rRNA + S-adenosyl-L-homocysteine</text>
        <dbReference type="Rhea" id="RHEA:42732"/>
        <dbReference type="Rhea" id="RHEA-COMP:10209"/>
        <dbReference type="Rhea" id="RHEA-COMP:10210"/>
        <dbReference type="ChEBI" id="CHEBI:57856"/>
        <dbReference type="ChEBI" id="CHEBI:59789"/>
        <dbReference type="ChEBI" id="CHEBI:74269"/>
        <dbReference type="ChEBI" id="CHEBI:74480"/>
        <dbReference type="EC" id="2.1.1.170"/>
    </reaction>
</comment>
<comment type="subcellular location">
    <subcellularLocation>
        <location evidence="6">Cytoplasm</location>
    </subcellularLocation>
</comment>
<sequence length="216" mass="24131">MQESPWVELNGLRVSRETLERLETFADLFSKWATIINLVAPSTKDDLWRRHILDSLQIYQLCPGNHKWLDLGSGGGFPGVITAICLAEAGEGWVHLIESNHKKAAFLRTALLQTGGRGSVHAVRIEAAPAEVSECDVVSARALADLDLLLEYVEPWAISNKNLKALLHKGRDYATEIDKARGRWHFDLLKHQSVIERDSVILEITGIKRMNASSSR</sequence>
<feature type="binding site" evidence="6">
    <location>
        <position position="72"/>
    </location>
    <ligand>
        <name>S-adenosyl-L-methionine</name>
        <dbReference type="ChEBI" id="CHEBI:59789"/>
    </ligand>
</feature>
<dbReference type="GO" id="GO:0070043">
    <property type="term" value="F:rRNA (guanine-N7-)-methyltransferase activity"/>
    <property type="evidence" value="ECO:0007669"/>
    <property type="project" value="UniProtKB-UniRule"/>
</dbReference>
<feature type="binding site" evidence="6">
    <location>
        <begin position="125"/>
        <end position="126"/>
    </location>
    <ligand>
        <name>S-adenosyl-L-methionine</name>
        <dbReference type="ChEBI" id="CHEBI:59789"/>
    </ligand>
</feature>